<evidence type="ECO:0000313" key="2">
    <source>
        <dbReference type="EMBL" id="CAI9940463.1"/>
    </source>
</evidence>
<dbReference type="EMBL" id="CAXDID020000395">
    <property type="protein sequence ID" value="CAL6086665.1"/>
    <property type="molecule type" value="Genomic_DNA"/>
</dbReference>
<evidence type="ECO:0000313" key="3">
    <source>
        <dbReference type="EMBL" id="CAL6075409.1"/>
    </source>
</evidence>
<dbReference type="EMBL" id="CATOUU010000677">
    <property type="protein sequence ID" value="CAI9940463.1"/>
    <property type="molecule type" value="Genomic_DNA"/>
</dbReference>
<protein>
    <submittedName>
        <fullName evidence="3">Hypothetical_protein</fullName>
    </submittedName>
</protein>
<reference evidence="2" key="1">
    <citation type="submission" date="2023-06" db="EMBL/GenBank/DDBJ databases">
        <authorList>
            <person name="Kurt Z."/>
        </authorList>
    </citation>
    <scope>NUCLEOTIDE SEQUENCE</scope>
</reference>
<accession>A0AA86PL28</accession>
<name>A0AA86PL28_9EUKA</name>
<comment type="caution">
    <text evidence="2">The sequence shown here is derived from an EMBL/GenBank/DDBJ whole genome shotgun (WGS) entry which is preliminary data.</text>
</comment>
<sequence length="109" mass="13135">MYLDYQEIEEAICQQYLFQRYLRKLVKCRIIEAQYLKAIYSHLNLKFTNLRSQKDMIYLQDCSIIGLNISNRIADEEQFVDLMFLFQTKLISLIFQNVITQIYLVACYL</sequence>
<gene>
    <name evidence="2" type="ORF">HINF_LOCUS28108</name>
    <name evidence="3" type="ORF">HINF_LOCUS57191</name>
    <name evidence="4" type="ORF">HINF_LOCUS63274</name>
    <name evidence="1" type="ORF">HINF_LOCUS9071</name>
</gene>
<proteinExistence type="predicted"/>
<dbReference type="Proteomes" id="UP001642409">
    <property type="component" value="Unassembled WGS sequence"/>
</dbReference>
<organism evidence="2">
    <name type="scientific">Hexamita inflata</name>
    <dbReference type="NCBI Taxonomy" id="28002"/>
    <lineage>
        <taxon>Eukaryota</taxon>
        <taxon>Metamonada</taxon>
        <taxon>Diplomonadida</taxon>
        <taxon>Hexamitidae</taxon>
        <taxon>Hexamitinae</taxon>
        <taxon>Hexamita</taxon>
    </lineage>
</organism>
<keyword evidence="5" id="KW-1185">Reference proteome</keyword>
<dbReference type="EMBL" id="CAXDID020000314">
    <property type="protein sequence ID" value="CAL6075409.1"/>
    <property type="molecule type" value="Genomic_DNA"/>
</dbReference>
<evidence type="ECO:0000313" key="4">
    <source>
        <dbReference type="EMBL" id="CAL6086665.1"/>
    </source>
</evidence>
<evidence type="ECO:0000313" key="5">
    <source>
        <dbReference type="Proteomes" id="UP001642409"/>
    </source>
</evidence>
<dbReference type="AlphaFoldDB" id="A0AA86PL28"/>
<evidence type="ECO:0000313" key="1">
    <source>
        <dbReference type="EMBL" id="CAI9921426.1"/>
    </source>
</evidence>
<reference evidence="3 5" key="2">
    <citation type="submission" date="2024-07" db="EMBL/GenBank/DDBJ databases">
        <authorList>
            <person name="Akdeniz Z."/>
        </authorList>
    </citation>
    <scope>NUCLEOTIDE SEQUENCE [LARGE SCALE GENOMIC DNA]</scope>
</reference>
<dbReference type="EMBL" id="CATOUU010000224">
    <property type="protein sequence ID" value="CAI9921426.1"/>
    <property type="molecule type" value="Genomic_DNA"/>
</dbReference>